<dbReference type="AlphaFoldDB" id="A0A833XFY0"/>
<comment type="caution">
    <text evidence="2">The sequence shown here is derived from an EMBL/GenBank/DDBJ whole genome shotgun (WGS) entry which is preliminary data.</text>
</comment>
<feature type="compositionally biased region" description="Basic and acidic residues" evidence="1">
    <location>
        <begin position="248"/>
        <end position="257"/>
    </location>
</feature>
<proteinExistence type="predicted"/>
<dbReference type="SUPFAM" id="SSF56672">
    <property type="entry name" value="DNA/RNA polymerases"/>
    <property type="match status" value="1"/>
</dbReference>
<protein>
    <recommendedName>
        <fullName evidence="4">Secreted RxLR effector protein 161-like</fullName>
    </recommendedName>
</protein>
<dbReference type="PANTHER" id="PTHR11439">
    <property type="entry name" value="GAG-POL-RELATED RETROTRANSPOSON"/>
    <property type="match status" value="1"/>
</dbReference>
<evidence type="ECO:0000313" key="3">
    <source>
        <dbReference type="Proteomes" id="UP000619265"/>
    </source>
</evidence>
<dbReference type="PANTHER" id="PTHR11439:SF455">
    <property type="entry name" value="RLK (RECEPTOR-LIKE PROTEIN KINASE) 8, PUTATIVE-RELATED"/>
    <property type="match status" value="1"/>
</dbReference>
<reference evidence="2" key="1">
    <citation type="submission" date="2015-10" db="EMBL/GenBank/DDBJ databases">
        <authorList>
            <person name="Martinez-Garcia P.J."/>
            <person name="Crepeau M.W."/>
            <person name="Puiu D."/>
            <person name="Gonzalez-Ibeas D."/>
            <person name="Whalen J."/>
            <person name="Stevens K."/>
            <person name="Paul R."/>
            <person name="Butterfield T."/>
            <person name="Britton M."/>
            <person name="Reagan R."/>
            <person name="Chakraborty S."/>
            <person name="Walawage S.L."/>
            <person name="Vasquez-Gross H.A."/>
            <person name="Cardeno C."/>
            <person name="Famula R."/>
            <person name="Pratt K."/>
            <person name="Kuruganti S."/>
            <person name="Aradhya M.K."/>
            <person name="Leslie C.A."/>
            <person name="Dandekar A.M."/>
            <person name="Salzberg S.L."/>
            <person name="Wegrzyn J.L."/>
            <person name="Langley C.H."/>
            <person name="Neale D.B."/>
        </authorList>
    </citation>
    <scope>NUCLEOTIDE SEQUENCE</scope>
    <source>
        <tissue evidence="2">Leaves</tissue>
    </source>
</reference>
<reference evidence="2" key="2">
    <citation type="submission" date="2020-03" db="EMBL/GenBank/DDBJ databases">
        <title>Walnut 2.0.</title>
        <authorList>
            <person name="Marrano A."/>
            <person name="Britton M."/>
            <person name="Zimin A.V."/>
            <person name="Zaini P.A."/>
            <person name="Workman R."/>
            <person name="Puiu D."/>
            <person name="Bianco L."/>
            <person name="Allen B.J."/>
            <person name="Troggio M."/>
            <person name="Leslie C.A."/>
            <person name="Timp W."/>
            <person name="Dendekar A."/>
            <person name="Salzberg S.L."/>
            <person name="Neale D.B."/>
        </authorList>
    </citation>
    <scope>NUCLEOTIDE SEQUENCE</scope>
    <source>
        <tissue evidence="2">Leaves</tissue>
    </source>
</reference>
<organism evidence="2 3">
    <name type="scientific">Juglans regia</name>
    <name type="common">English walnut</name>
    <dbReference type="NCBI Taxonomy" id="51240"/>
    <lineage>
        <taxon>Eukaryota</taxon>
        <taxon>Viridiplantae</taxon>
        <taxon>Streptophyta</taxon>
        <taxon>Embryophyta</taxon>
        <taxon>Tracheophyta</taxon>
        <taxon>Spermatophyta</taxon>
        <taxon>Magnoliopsida</taxon>
        <taxon>eudicotyledons</taxon>
        <taxon>Gunneridae</taxon>
        <taxon>Pentapetalae</taxon>
        <taxon>rosids</taxon>
        <taxon>fabids</taxon>
        <taxon>Fagales</taxon>
        <taxon>Juglandaceae</taxon>
        <taxon>Juglans</taxon>
    </lineage>
</organism>
<dbReference type="CDD" id="cd09272">
    <property type="entry name" value="RNase_HI_RT_Ty1"/>
    <property type="match status" value="1"/>
</dbReference>
<dbReference type="EMBL" id="LIHL02000007">
    <property type="protein sequence ID" value="KAF5465898.1"/>
    <property type="molecule type" value="Genomic_DNA"/>
</dbReference>
<gene>
    <name evidence="2" type="ORF">F2P56_015863</name>
</gene>
<sequence>MHNPRLPHWKAVKHILRYLKHTCHFGLHFSASFTFTLSAFSDADWAGCPDDRKSTGGYCVYFGNHLISWGSKKQPTVARSSTEAEYKSVANTTCELLWLQSLLSELGIFLVSPPTLWCDNISATYLTLNPVLHSRTKHVELDYHFVWERVVAKTLKVSFIPSKDQIADILTKPLSAARFAQLRSSLTVSPVPLASRGDVKAGATGAPSAADMCAPSTEATGAPSATAMRTPSTATMRKHYSKNSLRQHTLEESNKDA</sequence>
<dbReference type="Gramene" id="Jr07_22830_p3">
    <property type="protein sequence ID" value="cds.Jr07_22830_p3"/>
    <property type="gene ID" value="Jr07_22830"/>
</dbReference>
<name>A0A833XFY0_JUGRE</name>
<dbReference type="Proteomes" id="UP000619265">
    <property type="component" value="Unassembled WGS sequence"/>
</dbReference>
<feature type="region of interest" description="Disordered" evidence="1">
    <location>
        <begin position="197"/>
        <end position="257"/>
    </location>
</feature>
<evidence type="ECO:0008006" key="4">
    <source>
        <dbReference type="Google" id="ProtNLM"/>
    </source>
</evidence>
<accession>A0A833XFY0</accession>
<evidence type="ECO:0000256" key="1">
    <source>
        <dbReference type="SAM" id="MobiDB-lite"/>
    </source>
</evidence>
<dbReference type="InterPro" id="IPR043502">
    <property type="entry name" value="DNA/RNA_pol_sf"/>
</dbReference>
<evidence type="ECO:0000313" key="2">
    <source>
        <dbReference type="EMBL" id="KAF5465898.1"/>
    </source>
</evidence>